<dbReference type="EMBL" id="MK294543">
    <property type="protein sequence ID" value="QDM14410.1"/>
    <property type="molecule type" value="mRNA"/>
</dbReference>
<protein>
    <submittedName>
        <fullName evidence="6">Choline dehydrogenase</fullName>
        <ecNumber evidence="6">1.1.99.1</ecNumber>
    </submittedName>
</protein>
<dbReference type="InterPro" id="IPR007867">
    <property type="entry name" value="GMC_OxRtase_C"/>
</dbReference>
<dbReference type="PANTHER" id="PTHR11552:SF147">
    <property type="entry name" value="CHOLINE DEHYDROGENASE, MITOCHONDRIAL"/>
    <property type="match status" value="1"/>
</dbReference>
<dbReference type="Gene3D" id="3.50.50.60">
    <property type="entry name" value="FAD/NAD(P)-binding domain"/>
    <property type="match status" value="2"/>
</dbReference>
<keyword evidence="4" id="KW-0274">FAD</keyword>
<comment type="cofactor">
    <cofactor evidence="1">
        <name>FAD</name>
        <dbReference type="ChEBI" id="CHEBI:57692"/>
    </cofactor>
</comment>
<dbReference type="PANTHER" id="PTHR11552">
    <property type="entry name" value="GLUCOSE-METHANOL-CHOLINE GMC OXIDOREDUCTASE"/>
    <property type="match status" value="1"/>
</dbReference>
<comment type="similarity">
    <text evidence="2">Belongs to the GMC oxidoreductase family.</text>
</comment>
<feature type="domain" description="Glucose-methanol-choline oxidoreductase N-terminal" evidence="5">
    <location>
        <begin position="274"/>
        <end position="288"/>
    </location>
</feature>
<evidence type="ECO:0000256" key="1">
    <source>
        <dbReference type="ARBA" id="ARBA00001974"/>
    </source>
</evidence>
<evidence type="ECO:0000256" key="3">
    <source>
        <dbReference type="ARBA" id="ARBA00022630"/>
    </source>
</evidence>
<accession>A0A515J4J8</accession>
<dbReference type="EC" id="1.1.99.1" evidence="6"/>
<dbReference type="Gene3D" id="3.30.410.40">
    <property type="match status" value="2"/>
</dbReference>
<evidence type="ECO:0000256" key="4">
    <source>
        <dbReference type="ARBA" id="ARBA00022827"/>
    </source>
</evidence>
<name>A0A515J4J8_PYRYE</name>
<proteinExistence type="evidence at transcript level"/>
<evidence type="ECO:0000259" key="5">
    <source>
        <dbReference type="PROSITE" id="PS00624"/>
    </source>
</evidence>
<dbReference type="InterPro" id="IPR036188">
    <property type="entry name" value="FAD/NAD-bd_sf"/>
</dbReference>
<dbReference type="GO" id="GO:0050660">
    <property type="term" value="F:flavin adenine dinucleotide binding"/>
    <property type="evidence" value="ECO:0007669"/>
    <property type="project" value="InterPro"/>
</dbReference>
<dbReference type="PROSITE" id="PS00624">
    <property type="entry name" value="GMC_OXRED_2"/>
    <property type="match status" value="1"/>
</dbReference>
<sequence>MATLPAVWADAGVVEGWSTTPNAALGGRRVRLLTGATLGGSSAVNAAQWTVPTGVYAADWGVAGLDDAAAGAAYAAAAAVVRPAPPAPGVTPAYTAAYVAAAAAAGRPLVADPTNRSAAAAADGVWPNLLAADAGGRRRDACSAYLEPVRAAGGACAANLVLLQGVTVSRVVLDTEAPCAHRWRGRRKGGWRGVGHWLRGKRGGGERGGEHACRRSLHTHGKDTDGRLVAAGVELVPSASLVSPPAGTGLNGTRTPPAAPHTLLARAEVMLTAGPYGSPKLLQLSGVGPPAVLAAARVRPVVDLPVGRHVLIRPVGVLEAAYAGVPLAPTSNATATTDPAAVAAWRAGAGGVVGTAVSSTNGRLAAEAAYTATAWGSFVTPNARTLQSYCFATPTTYGALALDPADPVGAPPVIDARLLASAAQVAQLVRCLTASRAVAAAMPPPFVMTDVRPPPGAPLDEAFVRDFAGAAYHTIGGAAVGRVTDPHLRVRGVRRLRVVDASVIPFLPPTAGPVSSVYMLAEHVAGQLLEGKGAWATGA</sequence>
<dbReference type="InterPro" id="IPR012132">
    <property type="entry name" value="GMC_OxRdtase"/>
</dbReference>
<dbReference type="Pfam" id="PF00732">
    <property type="entry name" value="GMC_oxred_N"/>
    <property type="match status" value="1"/>
</dbReference>
<keyword evidence="3" id="KW-0285">Flavoprotein</keyword>
<dbReference type="GO" id="GO:0008812">
    <property type="term" value="F:choline dehydrogenase activity"/>
    <property type="evidence" value="ECO:0007669"/>
    <property type="project" value="UniProtKB-EC"/>
</dbReference>
<dbReference type="AlphaFoldDB" id="A0A515J4J8"/>
<evidence type="ECO:0000313" key="6">
    <source>
        <dbReference type="EMBL" id="QDM14410.1"/>
    </source>
</evidence>
<evidence type="ECO:0000256" key="2">
    <source>
        <dbReference type="ARBA" id="ARBA00010790"/>
    </source>
</evidence>
<reference evidence="6" key="1">
    <citation type="submission" date="2018-12" db="EMBL/GenBank/DDBJ databases">
        <authorList>
            <person name="Chen N."/>
        </authorList>
    </citation>
    <scope>NUCLEOTIDE SEQUENCE</scope>
</reference>
<dbReference type="Pfam" id="PF05199">
    <property type="entry name" value="GMC_oxred_C"/>
    <property type="match status" value="1"/>
</dbReference>
<keyword evidence="6" id="KW-0560">Oxidoreductase</keyword>
<dbReference type="InterPro" id="IPR000172">
    <property type="entry name" value="GMC_OxRdtase_N"/>
</dbReference>
<dbReference type="SUPFAM" id="SSF51905">
    <property type="entry name" value="FAD/NAD(P)-binding domain"/>
    <property type="match status" value="1"/>
</dbReference>
<organism evidence="6">
    <name type="scientific">Pyropia yezoensis</name>
    <name type="common">Susabi-nori</name>
    <name type="synonym">Porphyra yezoensis</name>
    <dbReference type="NCBI Taxonomy" id="2788"/>
    <lineage>
        <taxon>Eukaryota</taxon>
        <taxon>Rhodophyta</taxon>
        <taxon>Bangiophyceae</taxon>
        <taxon>Bangiales</taxon>
        <taxon>Bangiaceae</taxon>
        <taxon>Pyropia</taxon>
    </lineage>
</organism>
<dbReference type="PIRSF" id="PIRSF000137">
    <property type="entry name" value="Alcohol_oxidase"/>
    <property type="match status" value="1"/>
</dbReference>